<dbReference type="InterPro" id="IPR011701">
    <property type="entry name" value="MFS"/>
</dbReference>
<protein>
    <recommendedName>
        <fullName evidence="4">Major facilitator superfamily (MFS) profile domain-containing protein</fullName>
    </recommendedName>
</protein>
<feature type="coiled-coil region" evidence="2">
    <location>
        <begin position="754"/>
        <end position="788"/>
    </location>
</feature>
<name>A0A8S1PMW3_PARPR</name>
<organism evidence="5 6">
    <name type="scientific">Paramecium primaurelia</name>
    <dbReference type="NCBI Taxonomy" id="5886"/>
    <lineage>
        <taxon>Eukaryota</taxon>
        <taxon>Sar</taxon>
        <taxon>Alveolata</taxon>
        <taxon>Ciliophora</taxon>
        <taxon>Intramacronucleata</taxon>
        <taxon>Oligohymenophorea</taxon>
        <taxon>Peniculida</taxon>
        <taxon>Parameciidae</taxon>
        <taxon>Paramecium</taxon>
    </lineage>
</organism>
<feature type="transmembrane region" description="Helical" evidence="3">
    <location>
        <begin position="82"/>
        <end position="101"/>
    </location>
</feature>
<keyword evidence="6" id="KW-1185">Reference proteome</keyword>
<evidence type="ECO:0000313" key="6">
    <source>
        <dbReference type="Proteomes" id="UP000688137"/>
    </source>
</evidence>
<sequence>MKDVQKQQAIPDAYRVFVLISITNLLVSLDHGIIPAASVQIQSTLKLSNQELGVLGSLVYAGTVVMGFMASFIYLKYNPLRVIEISMITMILSLFVFTLQFDTAWPYYLSRFITGAAQAPLIVYFPVWVDTFGQDSKTVWLTILQGGVPFGVFVGYVLASVIAAQWNWRWAFYLQIGVLVPSIVLISRQPQQNIDVRPYVKDSNKTYEKMPYFQLIKLTLQSRSYVVMTIVLGMLYFSVTGIQFWISNYLVTVLCFNQGLVNTLFSLDSITGPTLGCVLGGLVTQHYGGYDSKNAYYITCIAAVFGSLASICVTFTSNLWAITGFIWLLLFFGGALVPIMTGIVLSSVNQGMRSFANSNTTTYVNLFGYLPAPIVYGYLSSISPNLGYYCLMYCPSVGCLMILWTTYHERRRDYFVEDKSMESMEMHPPSARSSMMQIIHNFHNQSDGNDNRVIQRSCKGGIGISFNTNQQYHYNSLLRKVIMICNKRIFCLLFILKQYNNFYFLNYMSENTLFNECLACKMKFETRQQLENHVKKFCVGSDYGSQNKLEEKYQRELLNLKKSNAPGAREIIETGRPQQGQQQKNQLSLESMKDQIKQQDDEFKRLNRMAQKRREDEMEDELNKLKNDRQQIKMKRDDDRQAFEELLHEVEQKKEKEIRARIEKDEIRRALMDLEKAKLTAIEQERKRELEKLIAEREALRMKENELIKDIEQMEQNTRMLDQMRQEEVSKINNVIEGMQLKQKNNTKLNEDLIQERSDNVAKLKLKREQLEGERLRIMDNLDKLRNGDLKAAQRGGTMNLVANAKNILGDMKQMENFNAKLHDGRFVEQQQRINQLKQQKPEFMPFDGDEAYGQRATVGQQAVDMYRSRNPQTQGELQAFRQGIEQHANSMMDQSLSQSVNMSQVKRQPSSQVNRAPATRLQPQQTIQSFPDVNQQLQQQQQQQIEVLKNAWGVPIPQFQNNQFQMLPQQQQPQAPQFLNNPMMQYNQFAQPQMMPAYNPIMQQQSQQQGPTAFGQFALNQLALNQEGKKMKDPWSIFNRKNEFFLMNEVRGVDLTEEERVLMSLQAQEIDSLRVISRIPVGTELYRFKVEQYKELSTMRAEIEKIVQEQRLQDARREFEMERREDDRQWENEKWVDDNKKFIIENRLRKDNTQKRQQMQQYNQSEGFVVHWDYTLGLPRRSNYSQVVFGVYNGQQVICQPRLVEPRESETENQNHNRCIFGDAHQVFEVPAHPDTLMIMEVQIPFSKRVEDNVGRTETYGWTQVDLFDHNKQLKRGKFKCPVYYGPTSPEITVEEIQNLEPIPNCWVYFRIGYPNDKDYGEVKTIYPEQTQHEYIVPYIHLRGLFGKREKVKNMRGMEESYETRYGGRGYKMIEEIIEESQLMGQGAGGKSNMEEYEITGQPPPMQKYGVRQEEPPIEDDGKQQGLRLIIYRVDNHQARSHLRVMAGLFEEGNLVLDANGLPVAFNTSIHNPLDQKNRQVLQNEKFIIPLHKPNVEYDGMNNKASGQDIVFQEEYRVFRNLYAMTKKNKKDLYIGLQVVEKPEPVELQESILNETQKNYAGLEFDLKGWQFLKLTQEDGSLLTGRFKMKLFKPPLRRPPIDPTKVQEMDEVIDFALHQFSYTEKDIEEFKKQMKNKHKKPKLEEIKDIPLDNSPYIPNFQQQWINEQFERRHGIDFYIDGLRFLPDKVTACKMYMEVYNRRYEKLFEAETAAPDLNSMAYNPTFYFRRELRKEKFDPTAIALITVVTVDKSTNDNRIVGYAAINLFLNPGTKSQPEDSNEDNYVVYSGAYQIPLFSQQLDRTPPFDMKKIYSHERSPCCTVLVRMYKAPLSEDGKRALSIKEFPSLKDQIARNIMRPRPQYGAGAYNTELAPITESENELFAQRTIRPDISVREAAYLLIKGEQINRQYKDNEIINYLDNRISLTHDTFMIDMMYFAKYRPQAGFKLTVDGLHNVVNQSHMYVVFYSLSQPGTFYLEPRDVTQGHMCSNYDFDSKINTPEYDDAWFKFKENANRYQNIILDIKSVPFSKPDGAISDVGWTILPVFSPDNYVMSNCYQLPVFRGSVPRAVIEDIKKQDTWDYLRDQVTNNKVFYLKNMSIIVRLVDAQREGHFNKRMDCDRLQYKYLPQGERIKQWSYNPAVVLDQMSMKTIKSLIPFKDNPAAFNRKVTEYFANSYGLTQYLGS</sequence>
<evidence type="ECO:0000259" key="4">
    <source>
        <dbReference type="PROSITE" id="PS50850"/>
    </source>
</evidence>
<feature type="transmembrane region" description="Helical" evidence="3">
    <location>
        <begin position="360"/>
        <end position="380"/>
    </location>
</feature>
<dbReference type="InterPro" id="IPR038800">
    <property type="entry name" value="CCDC17"/>
</dbReference>
<feature type="transmembrane region" description="Helical" evidence="3">
    <location>
        <begin position="386"/>
        <end position="404"/>
    </location>
</feature>
<evidence type="ECO:0000256" key="3">
    <source>
        <dbReference type="SAM" id="Phobius"/>
    </source>
</evidence>
<reference evidence="5" key="1">
    <citation type="submission" date="2021-01" db="EMBL/GenBank/DDBJ databases">
        <authorList>
            <consortium name="Genoscope - CEA"/>
            <person name="William W."/>
        </authorList>
    </citation>
    <scope>NUCLEOTIDE SEQUENCE</scope>
</reference>
<feature type="transmembrane region" description="Helical" evidence="3">
    <location>
        <begin position="12"/>
        <end position="34"/>
    </location>
</feature>
<dbReference type="PROSITE" id="PS50850">
    <property type="entry name" value="MFS"/>
    <property type="match status" value="1"/>
</dbReference>
<comment type="caution">
    <text evidence="5">The sequence shown here is derived from an EMBL/GenBank/DDBJ whole genome shotgun (WGS) entry which is preliminary data.</text>
</comment>
<feature type="transmembrane region" description="Helical" evidence="3">
    <location>
        <begin position="326"/>
        <end position="348"/>
    </location>
</feature>
<feature type="coiled-coil region" evidence="2">
    <location>
        <begin position="589"/>
        <end position="717"/>
    </location>
</feature>
<feature type="domain" description="Major facilitator superfamily (MFS) profile" evidence="4">
    <location>
        <begin position="16"/>
        <end position="411"/>
    </location>
</feature>
<feature type="transmembrane region" description="Helical" evidence="3">
    <location>
        <begin position="295"/>
        <end position="320"/>
    </location>
</feature>
<feature type="transmembrane region" description="Helical" evidence="3">
    <location>
        <begin position="225"/>
        <end position="245"/>
    </location>
</feature>
<dbReference type="EMBL" id="CAJJDM010000127">
    <property type="protein sequence ID" value="CAD8104545.1"/>
    <property type="molecule type" value="Genomic_DNA"/>
</dbReference>
<dbReference type="CDD" id="cd06174">
    <property type="entry name" value="MFS"/>
    <property type="match status" value="1"/>
</dbReference>
<dbReference type="Proteomes" id="UP000688137">
    <property type="component" value="Unassembled WGS sequence"/>
</dbReference>
<dbReference type="PANTHER" id="PTHR33820:SF2">
    <property type="entry name" value="COILED-COIL DOMAIN-CONTAINING PROTEIN 17"/>
    <property type="match status" value="1"/>
</dbReference>
<feature type="transmembrane region" description="Helical" evidence="3">
    <location>
        <begin position="170"/>
        <end position="187"/>
    </location>
</feature>
<feature type="transmembrane region" description="Helical" evidence="3">
    <location>
        <begin position="139"/>
        <end position="164"/>
    </location>
</feature>
<evidence type="ECO:0000313" key="5">
    <source>
        <dbReference type="EMBL" id="CAD8104545.1"/>
    </source>
</evidence>
<evidence type="ECO:0000256" key="2">
    <source>
        <dbReference type="SAM" id="Coils"/>
    </source>
</evidence>
<dbReference type="Pfam" id="PF07690">
    <property type="entry name" value="MFS_1"/>
    <property type="match status" value="1"/>
</dbReference>
<evidence type="ECO:0000256" key="1">
    <source>
        <dbReference type="ARBA" id="ARBA00004141"/>
    </source>
</evidence>
<dbReference type="CDD" id="cd06503">
    <property type="entry name" value="ATP-synt_Fo_b"/>
    <property type="match status" value="1"/>
</dbReference>
<comment type="subcellular location">
    <subcellularLocation>
        <location evidence="1">Membrane</location>
        <topology evidence="1">Multi-pass membrane protein</topology>
    </subcellularLocation>
</comment>
<dbReference type="GO" id="GO:0016020">
    <property type="term" value="C:membrane"/>
    <property type="evidence" value="ECO:0007669"/>
    <property type="project" value="UniProtKB-SubCell"/>
</dbReference>
<accession>A0A8S1PMW3</accession>
<dbReference type="GO" id="GO:0022857">
    <property type="term" value="F:transmembrane transporter activity"/>
    <property type="evidence" value="ECO:0007669"/>
    <property type="project" value="InterPro"/>
</dbReference>
<feature type="coiled-coil region" evidence="2">
    <location>
        <begin position="1106"/>
        <end position="1166"/>
    </location>
</feature>
<keyword evidence="3" id="KW-0812">Transmembrane</keyword>
<feature type="transmembrane region" description="Helical" evidence="3">
    <location>
        <begin position="107"/>
        <end position="127"/>
    </location>
</feature>
<dbReference type="PANTHER" id="PTHR33820">
    <property type="entry name" value="COILED-COIL DOMAIN-CONTAINING PROTEIN 17"/>
    <property type="match status" value="1"/>
</dbReference>
<keyword evidence="2" id="KW-0175">Coiled coil</keyword>
<dbReference type="OMA" id="LQLAYVQ"/>
<gene>
    <name evidence="5" type="ORF">PPRIM_AZ9-3.1.T1240060</name>
</gene>
<keyword evidence="3" id="KW-0472">Membrane</keyword>
<keyword evidence="3" id="KW-1133">Transmembrane helix</keyword>
<dbReference type="InterPro" id="IPR020846">
    <property type="entry name" value="MFS_dom"/>
</dbReference>
<feature type="transmembrane region" description="Helical" evidence="3">
    <location>
        <begin position="54"/>
        <end position="75"/>
    </location>
</feature>
<proteinExistence type="predicted"/>